<comment type="catalytic activity">
    <reaction evidence="15 16">
        <text>DNA(n) + a 2'-deoxyribonucleoside 5'-triphosphate = DNA(n+1) + diphosphate</text>
        <dbReference type="Rhea" id="RHEA:22508"/>
        <dbReference type="Rhea" id="RHEA-COMP:17339"/>
        <dbReference type="Rhea" id="RHEA-COMP:17340"/>
        <dbReference type="ChEBI" id="CHEBI:33019"/>
        <dbReference type="ChEBI" id="CHEBI:61560"/>
        <dbReference type="ChEBI" id="CHEBI:173112"/>
        <dbReference type="EC" id="2.7.7.7"/>
    </reaction>
</comment>
<dbReference type="InterPro" id="IPR043128">
    <property type="entry name" value="Rev_trsase/Diguanyl_cyclase"/>
</dbReference>
<sequence length="351" mass="37931">MAPIAHLDIDAFYASVELLRRPELRGLPVIVSGSGPRAVVTTASYEARRFGVGSAMPTSRARRLCPDAVLVAPDFAAYGAASKEVMALVREAVDRVEVVGMDEAYLDLAELVAPRAAMRRLVNAIREKTGLECSIGIGPNRLVAKVASDAEKPRGFVCLTREQACARFAGHSPGLVPGIGPKTVERLEEMGITTLRALASVPVQALVARFGANHGPDLQRRARFEASARLTTSRVAVSESRETTFDYDISDSAQLEEILGDLAGQLCERLAKQDRRGRNVAIKVRLSDFTTVTRARMIPLPTNDAQVVTQVARELLREYAPARPVRLLGVRVASFQTAPADPDADQLALPL</sequence>
<dbReference type="InterPro" id="IPR050116">
    <property type="entry name" value="DNA_polymerase-Y"/>
</dbReference>
<keyword evidence="8 16" id="KW-0479">Metal-binding</keyword>
<evidence type="ECO:0000256" key="2">
    <source>
        <dbReference type="ARBA" id="ARBA00010945"/>
    </source>
</evidence>
<evidence type="ECO:0000256" key="15">
    <source>
        <dbReference type="ARBA" id="ARBA00049244"/>
    </source>
</evidence>
<dbReference type="GO" id="GO:0006261">
    <property type="term" value="P:DNA-templated DNA replication"/>
    <property type="evidence" value="ECO:0007669"/>
    <property type="project" value="UniProtKB-UniRule"/>
</dbReference>
<evidence type="ECO:0000256" key="9">
    <source>
        <dbReference type="ARBA" id="ARBA00022763"/>
    </source>
</evidence>
<comment type="cofactor">
    <cofactor evidence="16">
        <name>Mg(2+)</name>
        <dbReference type="ChEBI" id="CHEBI:18420"/>
    </cofactor>
    <text evidence="16">Binds 2 magnesium ions per subunit.</text>
</comment>
<reference evidence="18" key="1">
    <citation type="submission" date="2020-02" db="EMBL/GenBank/DDBJ databases">
        <authorList>
            <person name="Meier V. D."/>
        </authorList>
    </citation>
    <scope>NUCLEOTIDE SEQUENCE</scope>
    <source>
        <strain evidence="18">AVDCRST_MAG67</strain>
    </source>
</reference>
<evidence type="ECO:0000256" key="4">
    <source>
        <dbReference type="ARBA" id="ARBA00022490"/>
    </source>
</evidence>
<feature type="active site" evidence="16">
    <location>
        <position position="103"/>
    </location>
</feature>
<dbReference type="PANTHER" id="PTHR11076:SF33">
    <property type="entry name" value="DNA POLYMERASE KAPPA"/>
    <property type="match status" value="1"/>
</dbReference>
<keyword evidence="10 16" id="KW-0460">Magnesium</keyword>
<evidence type="ECO:0000256" key="3">
    <source>
        <dbReference type="ARBA" id="ARBA00022457"/>
    </source>
</evidence>
<accession>A0A6J4T1B2</accession>
<dbReference type="Gene3D" id="3.30.70.270">
    <property type="match status" value="1"/>
</dbReference>
<keyword evidence="9 16" id="KW-0227">DNA damage</keyword>
<dbReference type="Pfam" id="PF11799">
    <property type="entry name" value="IMS_C"/>
    <property type="match status" value="1"/>
</dbReference>
<dbReference type="CDD" id="cd03586">
    <property type="entry name" value="PolY_Pol_IV_kappa"/>
    <property type="match status" value="1"/>
</dbReference>
<keyword evidence="5 16" id="KW-0808">Transferase</keyword>
<dbReference type="PROSITE" id="PS50173">
    <property type="entry name" value="UMUC"/>
    <property type="match status" value="1"/>
</dbReference>
<protein>
    <recommendedName>
        <fullName evidence="16">DNA polymerase IV</fullName>
        <shortName evidence="16">Pol IV</shortName>
        <ecNumber evidence="16">2.7.7.7</ecNumber>
    </recommendedName>
</protein>
<keyword evidence="3 16" id="KW-0515">Mutator protein</keyword>
<evidence type="ECO:0000256" key="7">
    <source>
        <dbReference type="ARBA" id="ARBA00022705"/>
    </source>
</evidence>
<dbReference type="GO" id="GO:0005829">
    <property type="term" value="C:cytosol"/>
    <property type="evidence" value="ECO:0007669"/>
    <property type="project" value="TreeGrafter"/>
</dbReference>
<dbReference type="EMBL" id="CADCVQ010000115">
    <property type="protein sequence ID" value="CAA9511298.1"/>
    <property type="molecule type" value="Genomic_DNA"/>
</dbReference>
<dbReference type="InterPro" id="IPR017961">
    <property type="entry name" value="DNA_pol_Y-fam_little_finger"/>
</dbReference>
<feature type="site" description="Substrate discrimination" evidence="16">
    <location>
        <position position="13"/>
    </location>
</feature>
<feature type="binding site" evidence="16">
    <location>
        <position position="8"/>
    </location>
    <ligand>
        <name>Mg(2+)</name>
        <dbReference type="ChEBI" id="CHEBI:18420"/>
    </ligand>
</feature>
<organism evidence="18">
    <name type="scientific">uncultured Solirubrobacteraceae bacterium</name>
    <dbReference type="NCBI Taxonomy" id="1162706"/>
    <lineage>
        <taxon>Bacteria</taxon>
        <taxon>Bacillati</taxon>
        <taxon>Actinomycetota</taxon>
        <taxon>Thermoleophilia</taxon>
        <taxon>Solirubrobacterales</taxon>
        <taxon>Solirubrobacteraceae</taxon>
        <taxon>environmental samples</taxon>
    </lineage>
</organism>
<dbReference type="GO" id="GO:0000287">
    <property type="term" value="F:magnesium ion binding"/>
    <property type="evidence" value="ECO:0007669"/>
    <property type="project" value="UniProtKB-UniRule"/>
</dbReference>
<dbReference type="Gene3D" id="3.40.1170.60">
    <property type="match status" value="1"/>
</dbReference>
<keyword evidence="6 16" id="KW-0548">Nucleotidyltransferase</keyword>
<comment type="subcellular location">
    <subcellularLocation>
        <location evidence="1 16">Cytoplasm</location>
    </subcellularLocation>
</comment>
<evidence type="ECO:0000256" key="1">
    <source>
        <dbReference type="ARBA" id="ARBA00004496"/>
    </source>
</evidence>
<evidence type="ECO:0000256" key="8">
    <source>
        <dbReference type="ARBA" id="ARBA00022723"/>
    </source>
</evidence>
<evidence type="ECO:0000313" key="18">
    <source>
        <dbReference type="EMBL" id="CAA9511298.1"/>
    </source>
</evidence>
<comment type="similarity">
    <text evidence="2 16">Belongs to the DNA polymerase type-Y family.</text>
</comment>
<evidence type="ECO:0000259" key="17">
    <source>
        <dbReference type="PROSITE" id="PS50173"/>
    </source>
</evidence>
<dbReference type="EC" id="2.7.7.7" evidence="16"/>
<dbReference type="GO" id="GO:0009432">
    <property type="term" value="P:SOS response"/>
    <property type="evidence" value="ECO:0007669"/>
    <property type="project" value="TreeGrafter"/>
</dbReference>
<gene>
    <name evidence="16" type="primary">dinB</name>
    <name evidence="18" type="ORF">AVDCRST_MAG67-2747</name>
</gene>
<evidence type="ECO:0000256" key="10">
    <source>
        <dbReference type="ARBA" id="ARBA00022842"/>
    </source>
</evidence>
<keyword evidence="13 16" id="KW-0234">DNA repair</keyword>
<evidence type="ECO:0000256" key="12">
    <source>
        <dbReference type="ARBA" id="ARBA00023125"/>
    </source>
</evidence>
<keyword evidence="7 16" id="KW-0235">DNA replication</keyword>
<dbReference type="InterPro" id="IPR053848">
    <property type="entry name" value="IMS_HHH_1"/>
</dbReference>
<proteinExistence type="inferred from homology"/>
<dbReference type="PANTHER" id="PTHR11076">
    <property type="entry name" value="DNA REPAIR POLYMERASE UMUC / TRANSFERASE FAMILY MEMBER"/>
    <property type="match status" value="1"/>
</dbReference>
<keyword evidence="4 16" id="KW-0963">Cytoplasm</keyword>
<comment type="function">
    <text evidence="14 16">Poorly processive, error-prone DNA polymerase involved in untargeted mutagenesis. Copies undamaged DNA at stalled replication forks, which arise in vivo from mismatched or misaligned primer ends. These misaligned primers can be extended by PolIV. Exhibits no 3'-5' exonuclease (proofreading) activity. May be involved in translesional synthesis, in conjunction with the beta clamp from PolIII.</text>
</comment>
<evidence type="ECO:0000256" key="16">
    <source>
        <dbReference type="HAMAP-Rule" id="MF_01113"/>
    </source>
</evidence>
<dbReference type="InterPro" id="IPR001126">
    <property type="entry name" value="UmuC"/>
</dbReference>
<dbReference type="NCBIfam" id="NF002677">
    <property type="entry name" value="PRK02406.1"/>
    <property type="match status" value="1"/>
</dbReference>
<dbReference type="GO" id="GO:0006281">
    <property type="term" value="P:DNA repair"/>
    <property type="evidence" value="ECO:0007669"/>
    <property type="project" value="UniProtKB-UniRule"/>
</dbReference>
<dbReference type="GO" id="GO:0003887">
    <property type="term" value="F:DNA-directed DNA polymerase activity"/>
    <property type="evidence" value="ECO:0007669"/>
    <property type="project" value="UniProtKB-UniRule"/>
</dbReference>
<comment type="subunit">
    <text evidence="16">Monomer.</text>
</comment>
<dbReference type="FunFam" id="3.30.1490.100:FF:000004">
    <property type="entry name" value="DNA polymerase IV"/>
    <property type="match status" value="1"/>
</dbReference>
<dbReference type="GO" id="GO:0003684">
    <property type="term" value="F:damaged DNA binding"/>
    <property type="evidence" value="ECO:0007669"/>
    <property type="project" value="InterPro"/>
</dbReference>
<dbReference type="Pfam" id="PF00817">
    <property type="entry name" value="IMS"/>
    <property type="match status" value="1"/>
</dbReference>
<dbReference type="Gene3D" id="3.30.1490.100">
    <property type="entry name" value="DNA polymerase, Y-family, little finger domain"/>
    <property type="match status" value="1"/>
</dbReference>
<name>A0A6J4T1B2_9ACTN</name>
<keyword evidence="11 16" id="KW-0239">DNA-directed DNA polymerase</keyword>
<dbReference type="GO" id="GO:0042276">
    <property type="term" value="P:error-prone translesion synthesis"/>
    <property type="evidence" value="ECO:0007669"/>
    <property type="project" value="TreeGrafter"/>
</dbReference>
<evidence type="ECO:0000256" key="13">
    <source>
        <dbReference type="ARBA" id="ARBA00023204"/>
    </source>
</evidence>
<keyword evidence="12 16" id="KW-0238">DNA-binding</keyword>
<dbReference type="SUPFAM" id="SSF56672">
    <property type="entry name" value="DNA/RNA polymerases"/>
    <property type="match status" value="1"/>
</dbReference>
<evidence type="ECO:0000256" key="5">
    <source>
        <dbReference type="ARBA" id="ARBA00022679"/>
    </source>
</evidence>
<dbReference type="InterPro" id="IPR022880">
    <property type="entry name" value="DNApol_IV"/>
</dbReference>
<dbReference type="Gene3D" id="1.10.150.20">
    <property type="entry name" value="5' to 3' exonuclease, C-terminal subdomain"/>
    <property type="match status" value="1"/>
</dbReference>
<dbReference type="AlphaFoldDB" id="A0A6J4T1B2"/>
<dbReference type="InterPro" id="IPR036775">
    <property type="entry name" value="DNA_pol_Y-fam_lit_finger_sf"/>
</dbReference>
<dbReference type="Pfam" id="PF21999">
    <property type="entry name" value="IMS_HHH_1"/>
    <property type="match status" value="1"/>
</dbReference>
<feature type="domain" description="UmuC" evidence="17">
    <location>
        <begin position="4"/>
        <end position="180"/>
    </location>
</feature>
<evidence type="ECO:0000256" key="14">
    <source>
        <dbReference type="ARBA" id="ARBA00025589"/>
    </source>
</evidence>
<evidence type="ECO:0000256" key="6">
    <source>
        <dbReference type="ARBA" id="ARBA00022695"/>
    </source>
</evidence>
<dbReference type="InterPro" id="IPR043502">
    <property type="entry name" value="DNA/RNA_pol_sf"/>
</dbReference>
<dbReference type="SUPFAM" id="SSF100879">
    <property type="entry name" value="Lesion bypass DNA polymerase (Y-family), little finger domain"/>
    <property type="match status" value="1"/>
</dbReference>
<feature type="binding site" evidence="16">
    <location>
        <position position="102"/>
    </location>
    <ligand>
        <name>Mg(2+)</name>
        <dbReference type="ChEBI" id="CHEBI:18420"/>
    </ligand>
</feature>
<dbReference type="HAMAP" id="MF_01113">
    <property type="entry name" value="DNApol_IV"/>
    <property type="match status" value="1"/>
</dbReference>
<evidence type="ECO:0000256" key="11">
    <source>
        <dbReference type="ARBA" id="ARBA00022932"/>
    </source>
</evidence>